<comment type="cofactor">
    <cofactor evidence="1">
        <name>FAD</name>
        <dbReference type="ChEBI" id="CHEBI:57692"/>
    </cofactor>
</comment>
<dbReference type="PRINTS" id="PR00420">
    <property type="entry name" value="RNGMNOXGNASE"/>
</dbReference>
<dbReference type="SUPFAM" id="SSF51905">
    <property type="entry name" value="FAD/NAD(P)-binding domain"/>
    <property type="match status" value="1"/>
</dbReference>
<gene>
    <name evidence="8" type="ORF">ACFSXZ_08960</name>
</gene>
<dbReference type="Proteomes" id="UP001597417">
    <property type="component" value="Unassembled WGS sequence"/>
</dbReference>
<evidence type="ECO:0000259" key="7">
    <source>
        <dbReference type="Pfam" id="PF01494"/>
    </source>
</evidence>
<evidence type="ECO:0000256" key="6">
    <source>
        <dbReference type="SAM" id="Phobius"/>
    </source>
</evidence>
<keyword evidence="6" id="KW-0472">Membrane</keyword>
<comment type="caution">
    <text evidence="8">The sequence shown here is derived from an EMBL/GenBank/DDBJ whole genome shotgun (WGS) entry which is preliminary data.</text>
</comment>
<reference evidence="9" key="1">
    <citation type="journal article" date="2019" name="Int. J. Syst. Evol. Microbiol.">
        <title>The Global Catalogue of Microorganisms (GCM) 10K type strain sequencing project: providing services to taxonomists for standard genome sequencing and annotation.</title>
        <authorList>
            <consortium name="The Broad Institute Genomics Platform"/>
            <consortium name="The Broad Institute Genome Sequencing Center for Infectious Disease"/>
            <person name="Wu L."/>
            <person name="Ma J."/>
        </authorList>
    </citation>
    <scope>NUCLEOTIDE SEQUENCE [LARGE SCALE GENOMIC DNA]</scope>
    <source>
        <strain evidence="9">CGMCC 4.7645</strain>
    </source>
</reference>
<feature type="transmembrane region" description="Helical" evidence="6">
    <location>
        <begin position="6"/>
        <end position="25"/>
    </location>
</feature>
<keyword evidence="3" id="KW-0274">FAD</keyword>
<feature type="domain" description="FAD-binding" evidence="7">
    <location>
        <begin position="6"/>
        <end position="344"/>
    </location>
</feature>
<evidence type="ECO:0000256" key="5">
    <source>
        <dbReference type="ARBA" id="ARBA00023033"/>
    </source>
</evidence>
<keyword evidence="6" id="KW-0812">Transmembrane</keyword>
<dbReference type="PANTHER" id="PTHR13789:SF318">
    <property type="entry name" value="GERANYLGERANYL DIPHOSPHATE REDUCTASE"/>
    <property type="match status" value="1"/>
</dbReference>
<dbReference type="PANTHER" id="PTHR13789">
    <property type="entry name" value="MONOOXYGENASE"/>
    <property type="match status" value="1"/>
</dbReference>
<evidence type="ECO:0000256" key="4">
    <source>
        <dbReference type="ARBA" id="ARBA00023002"/>
    </source>
</evidence>
<name>A0ABW5FN59_9PSEU</name>
<proteinExistence type="predicted"/>
<dbReference type="RefSeq" id="WP_378263264.1">
    <property type="nucleotide sequence ID" value="NZ_JBHUKR010000006.1"/>
</dbReference>
<keyword evidence="2" id="KW-0285">Flavoprotein</keyword>
<dbReference type="InterPro" id="IPR050493">
    <property type="entry name" value="FAD-dep_Monooxygenase_BioMet"/>
</dbReference>
<dbReference type="Gene3D" id="3.50.50.60">
    <property type="entry name" value="FAD/NAD(P)-binding domain"/>
    <property type="match status" value="1"/>
</dbReference>
<evidence type="ECO:0000313" key="8">
    <source>
        <dbReference type="EMBL" id="MFD2416460.1"/>
    </source>
</evidence>
<keyword evidence="5 8" id="KW-0503">Monooxygenase</keyword>
<protein>
    <submittedName>
        <fullName evidence="8">FAD-dependent monooxygenase</fullName>
    </submittedName>
</protein>
<accession>A0ABW5FN59</accession>
<evidence type="ECO:0000256" key="2">
    <source>
        <dbReference type="ARBA" id="ARBA00022630"/>
    </source>
</evidence>
<organism evidence="8 9">
    <name type="scientific">Amycolatopsis pigmentata</name>
    <dbReference type="NCBI Taxonomy" id="450801"/>
    <lineage>
        <taxon>Bacteria</taxon>
        <taxon>Bacillati</taxon>
        <taxon>Actinomycetota</taxon>
        <taxon>Actinomycetes</taxon>
        <taxon>Pseudonocardiales</taxon>
        <taxon>Pseudonocardiaceae</taxon>
        <taxon>Amycolatopsis</taxon>
    </lineage>
</organism>
<keyword evidence="6" id="KW-1133">Transmembrane helix</keyword>
<dbReference type="Pfam" id="PF01494">
    <property type="entry name" value="FAD_binding_3"/>
    <property type="match status" value="1"/>
</dbReference>
<dbReference type="GO" id="GO:0004497">
    <property type="term" value="F:monooxygenase activity"/>
    <property type="evidence" value="ECO:0007669"/>
    <property type="project" value="UniProtKB-KW"/>
</dbReference>
<dbReference type="InterPro" id="IPR002938">
    <property type="entry name" value="FAD-bd"/>
</dbReference>
<keyword evidence="4" id="KW-0560">Oxidoreductase</keyword>
<sequence length="402" mass="43674">MTTTTVPVLVVGGGIGGLATALSVARHGRRVHVLERAGEFTEIGAGLQFGPNASRALAALGVFDDIRPLAVAPRRAVMRDAVNGNLLTSLDFGTSFERRYGYPYLVLHRSDLLDALLAACRAHDLVTLETKRTVVDAEIRADGATVFCADGAAYDTEALIAADGLHSTLRGKVVRDAAVCGGYAAYRGTVPMTEVDGAVAPEEVVLWVGPGVHTIQYPVRGGELCNQVAVFRSERFHSGHTEPGQWGTPDELDAAFAGACDPVRAAVARIGRDQYWPMYDRTPVGTWIHRRLLLTGDAAHPMLQYLGQGACQALEDAVELGYRLELHGNDIDAAYREFERIRLPRTAQCQTRARPWGELWHTDDPLTVGLRNRLLALRKPDDYSELDWLYAAAPAETPVTVP</sequence>
<keyword evidence="9" id="KW-1185">Reference proteome</keyword>
<dbReference type="InterPro" id="IPR036188">
    <property type="entry name" value="FAD/NAD-bd_sf"/>
</dbReference>
<evidence type="ECO:0000256" key="3">
    <source>
        <dbReference type="ARBA" id="ARBA00022827"/>
    </source>
</evidence>
<dbReference type="EMBL" id="JBHUKR010000006">
    <property type="protein sequence ID" value="MFD2416460.1"/>
    <property type="molecule type" value="Genomic_DNA"/>
</dbReference>
<evidence type="ECO:0000313" key="9">
    <source>
        <dbReference type="Proteomes" id="UP001597417"/>
    </source>
</evidence>
<dbReference type="SUPFAM" id="SSF54373">
    <property type="entry name" value="FAD-linked reductases, C-terminal domain"/>
    <property type="match status" value="1"/>
</dbReference>
<evidence type="ECO:0000256" key="1">
    <source>
        <dbReference type="ARBA" id="ARBA00001974"/>
    </source>
</evidence>